<reference evidence="1 2" key="1">
    <citation type="submission" date="2008-10" db="EMBL/GenBank/DDBJ databases">
        <title>Draft genome sequence of Collinsella stercoris (DSM 13279).</title>
        <authorList>
            <person name="Sudarsanam P."/>
            <person name="Ley R."/>
            <person name="Guruge J."/>
            <person name="Turnbaugh P.J."/>
            <person name="Mahowald M."/>
            <person name="Liep D."/>
            <person name="Gordon J."/>
        </authorList>
    </citation>
    <scope>NUCLEOTIDE SEQUENCE [LARGE SCALE GENOMIC DNA]</scope>
    <source>
        <strain evidence="1 2">DSM 13279</strain>
    </source>
</reference>
<dbReference type="SFLD" id="SFLDG01135">
    <property type="entry name" value="C1.5.6:_HAD__Beta-PGM__Phospha"/>
    <property type="match status" value="1"/>
</dbReference>
<dbReference type="PRINTS" id="PR00413">
    <property type="entry name" value="HADHALOGNASE"/>
</dbReference>
<dbReference type="GO" id="GO:0016787">
    <property type="term" value="F:hydrolase activity"/>
    <property type="evidence" value="ECO:0007669"/>
    <property type="project" value="UniProtKB-KW"/>
</dbReference>
<dbReference type="InterPro" id="IPR006439">
    <property type="entry name" value="HAD-SF_hydro_IA"/>
</dbReference>
<evidence type="ECO:0000313" key="1">
    <source>
        <dbReference type="EMBL" id="EEA89488.1"/>
    </source>
</evidence>
<dbReference type="AlphaFoldDB" id="B6GE10"/>
<dbReference type="NCBIfam" id="TIGR01509">
    <property type="entry name" value="HAD-SF-IA-v3"/>
    <property type="match status" value="1"/>
</dbReference>
<organism evidence="1 2">
    <name type="scientific">Collinsella stercoris DSM 13279</name>
    <dbReference type="NCBI Taxonomy" id="445975"/>
    <lineage>
        <taxon>Bacteria</taxon>
        <taxon>Bacillati</taxon>
        <taxon>Actinomycetota</taxon>
        <taxon>Coriobacteriia</taxon>
        <taxon>Coriobacteriales</taxon>
        <taxon>Coriobacteriaceae</taxon>
        <taxon>Collinsella</taxon>
    </lineage>
</organism>
<dbReference type="SUPFAM" id="SSF56784">
    <property type="entry name" value="HAD-like"/>
    <property type="match status" value="1"/>
</dbReference>
<keyword evidence="2" id="KW-1185">Reference proteome</keyword>
<protein>
    <submittedName>
        <fullName evidence="1">HAD hydrolase, family IA, variant 3</fullName>
    </submittedName>
</protein>
<proteinExistence type="predicted"/>
<dbReference type="eggNOG" id="COG0637">
    <property type="taxonomic scope" value="Bacteria"/>
</dbReference>
<dbReference type="SFLD" id="SFLDG01129">
    <property type="entry name" value="C1.5:_HAD__Beta-PGM__Phosphata"/>
    <property type="match status" value="1"/>
</dbReference>
<comment type="caution">
    <text evidence="1">The sequence shown here is derived from an EMBL/GenBank/DDBJ whole genome shotgun (WGS) entry which is preliminary data.</text>
</comment>
<dbReference type="SFLD" id="SFLDS00003">
    <property type="entry name" value="Haloacid_Dehalogenase"/>
    <property type="match status" value="1"/>
</dbReference>
<evidence type="ECO:0000313" key="2">
    <source>
        <dbReference type="Proteomes" id="UP000003560"/>
    </source>
</evidence>
<name>B6GE10_9ACTN</name>
<dbReference type="PANTHER" id="PTHR18901">
    <property type="entry name" value="2-DEOXYGLUCOSE-6-PHOSPHATE PHOSPHATASE 2"/>
    <property type="match status" value="1"/>
</dbReference>
<sequence>MVADTWCQLERGKAMRHIQTVIFDMDGTLVDSESVSQKAWQGAAVDLGVELPGEFTCSFIGRNVVSVRALLAERLGGSVDAANEAIRLHNVHFDELSQTDLTLMPGAREALDQLQAAGFPLALATSTYREKALMRLERFGLGDAFATITCGDDVENGKPAPDIFLKAAERMGVDPAHCAVIEDSHNGVRAGHAAGAQVFMIPDMVSPTEEIADMCAAVLPSLRELPAAIAARNA</sequence>
<accession>B6GE10</accession>
<reference evidence="1 2" key="2">
    <citation type="submission" date="2008-10" db="EMBL/GenBank/DDBJ databases">
        <authorList>
            <person name="Fulton L."/>
            <person name="Clifton S."/>
            <person name="Fulton B."/>
            <person name="Xu J."/>
            <person name="Minx P."/>
            <person name="Pepin K.H."/>
            <person name="Johnson M."/>
            <person name="Thiruvilangam P."/>
            <person name="Bhonagiri V."/>
            <person name="Nash W.E."/>
            <person name="Mardis E.R."/>
            <person name="Wilson R.K."/>
        </authorList>
    </citation>
    <scope>NUCLEOTIDE SEQUENCE [LARGE SCALE GENOMIC DNA]</scope>
    <source>
        <strain evidence="1 2">DSM 13279</strain>
    </source>
</reference>
<dbReference type="PANTHER" id="PTHR18901:SF38">
    <property type="entry name" value="PSEUDOURIDINE-5'-PHOSPHATASE"/>
    <property type="match status" value="1"/>
</dbReference>
<dbReference type="CDD" id="cd07505">
    <property type="entry name" value="HAD_BPGM-like"/>
    <property type="match status" value="1"/>
</dbReference>
<dbReference type="InterPro" id="IPR023214">
    <property type="entry name" value="HAD_sf"/>
</dbReference>
<dbReference type="STRING" id="445975.COLSTE_02346"/>
<dbReference type="HOGENOM" id="CLU_045011_13_3_11"/>
<dbReference type="InterPro" id="IPR023198">
    <property type="entry name" value="PGP-like_dom2"/>
</dbReference>
<dbReference type="NCBIfam" id="TIGR01549">
    <property type="entry name" value="HAD-SF-IA-v1"/>
    <property type="match status" value="1"/>
</dbReference>
<dbReference type="Proteomes" id="UP000003560">
    <property type="component" value="Unassembled WGS sequence"/>
</dbReference>
<dbReference type="Pfam" id="PF00702">
    <property type="entry name" value="Hydrolase"/>
    <property type="match status" value="1"/>
</dbReference>
<dbReference type="EMBL" id="ABXJ01000136">
    <property type="protein sequence ID" value="EEA89488.1"/>
    <property type="molecule type" value="Genomic_DNA"/>
</dbReference>
<dbReference type="Gene3D" id="1.10.150.240">
    <property type="entry name" value="Putative phosphatase, domain 2"/>
    <property type="match status" value="1"/>
</dbReference>
<dbReference type="InterPro" id="IPR036412">
    <property type="entry name" value="HAD-like_sf"/>
</dbReference>
<dbReference type="Gene3D" id="3.40.50.1000">
    <property type="entry name" value="HAD superfamily/HAD-like"/>
    <property type="match status" value="1"/>
</dbReference>
<keyword evidence="1" id="KW-0378">Hydrolase</keyword>
<gene>
    <name evidence="1" type="ORF">COLSTE_02346</name>
</gene>